<evidence type="ECO:0000256" key="1">
    <source>
        <dbReference type="SAM" id="Phobius"/>
    </source>
</evidence>
<keyword evidence="1" id="KW-1133">Transmembrane helix</keyword>
<gene>
    <name evidence="3" type="ORF">LEP1GSC036_1790</name>
</gene>
<dbReference type="EMBL" id="AFLV02000082">
    <property type="protein sequence ID" value="EKR62153.1"/>
    <property type="molecule type" value="Genomic_DNA"/>
</dbReference>
<feature type="transmembrane region" description="Helical" evidence="1">
    <location>
        <begin position="20"/>
        <end position="40"/>
    </location>
</feature>
<name>A0A828YVW8_9LEPT</name>
<dbReference type="AlphaFoldDB" id="A0A828YVW8"/>
<dbReference type="Pfam" id="PF04773">
    <property type="entry name" value="FecR"/>
    <property type="match status" value="1"/>
</dbReference>
<feature type="domain" description="FecR protein" evidence="2">
    <location>
        <begin position="82"/>
        <end position="160"/>
    </location>
</feature>
<evidence type="ECO:0000313" key="4">
    <source>
        <dbReference type="Proteomes" id="UP000001338"/>
    </source>
</evidence>
<evidence type="ECO:0000313" key="3">
    <source>
        <dbReference type="EMBL" id="EKR62153.1"/>
    </source>
</evidence>
<dbReference type="PANTHER" id="PTHR38731">
    <property type="entry name" value="LIPL45-RELATED LIPOPROTEIN-RELATED"/>
    <property type="match status" value="1"/>
</dbReference>
<dbReference type="PANTHER" id="PTHR38731:SF1">
    <property type="entry name" value="FECR PROTEIN DOMAIN-CONTAINING PROTEIN"/>
    <property type="match status" value="1"/>
</dbReference>
<proteinExistence type="predicted"/>
<dbReference type="InterPro" id="IPR006860">
    <property type="entry name" value="FecR"/>
</dbReference>
<evidence type="ECO:0000259" key="2">
    <source>
        <dbReference type="Pfam" id="PF04773"/>
    </source>
</evidence>
<sequence length="252" mass="28337">MESENIHGLDSNWISWIGEFMKKISVILIVVCVSGLSIYCGKKQSNRTKGAITFVKGEVFVQRGDQNLKATVTQEILNGDIVITGTKSVASLVFGENSYLIEIQSDSRFQVKEETDEKAFFQDKGSTWILTNKLVKGERMSLHTPTTTAGVRGTKFYTSVYGDMTFICHCEGHIELENRQNHTKKINDSDYLSVTKGNKTIYITPGDLQKLNVPYVHNHSEIENSPVGAQNKMTLEQFQVVYELAKKKLESL</sequence>
<accession>A0A828YVW8</accession>
<keyword evidence="1" id="KW-0812">Transmembrane</keyword>
<organism evidence="3 4">
    <name type="scientific">Leptospira weilii str. 2006001853</name>
    <dbReference type="NCBI Taxonomy" id="1001589"/>
    <lineage>
        <taxon>Bacteria</taxon>
        <taxon>Pseudomonadati</taxon>
        <taxon>Spirochaetota</taxon>
        <taxon>Spirochaetia</taxon>
        <taxon>Leptospirales</taxon>
        <taxon>Leptospiraceae</taxon>
        <taxon>Leptospira</taxon>
    </lineage>
</organism>
<comment type="caution">
    <text evidence="3">The sequence shown here is derived from an EMBL/GenBank/DDBJ whole genome shotgun (WGS) entry which is preliminary data.</text>
</comment>
<protein>
    <submittedName>
        <fullName evidence="3">Sigma factor regulatory protein, FecR/PupR family</fullName>
    </submittedName>
</protein>
<reference evidence="3 4" key="1">
    <citation type="submission" date="2012-10" db="EMBL/GenBank/DDBJ databases">
        <authorList>
            <person name="Harkins D.M."/>
            <person name="Durkin A.S."/>
            <person name="Brinkac L.M."/>
            <person name="Haft D.H."/>
            <person name="Selengut J.D."/>
            <person name="Sanka R."/>
            <person name="DePew J."/>
            <person name="Purushe J."/>
            <person name="Whelen A.C."/>
            <person name="Vinetz J.M."/>
            <person name="Sutton G.G."/>
            <person name="Nierman W.C."/>
            <person name="Fouts D.E."/>
        </authorList>
    </citation>
    <scope>NUCLEOTIDE SEQUENCE [LARGE SCALE GENOMIC DNA]</scope>
    <source>
        <strain evidence="3 4">2006001853</strain>
    </source>
</reference>
<dbReference type="Proteomes" id="UP000001338">
    <property type="component" value="Unassembled WGS sequence"/>
</dbReference>
<keyword evidence="1" id="KW-0472">Membrane</keyword>